<dbReference type="RefSeq" id="WP_134536291.1">
    <property type="nucleotide sequence ID" value="NZ_SOFG01000024.1"/>
</dbReference>
<evidence type="ECO:0000259" key="9">
    <source>
        <dbReference type="PROSITE" id="PS50928"/>
    </source>
</evidence>
<feature type="transmembrane region" description="Helical" evidence="7">
    <location>
        <begin position="69"/>
        <end position="102"/>
    </location>
</feature>
<feature type="transmembrane region" description="Helical" evidence="7">
    <location>
        <begin position="245"/>
        <end position="265"/>
    </location>
</feature>
<dbReference type="Proteomes" id="UP000297608">
    <property type="component" value="Unassembled WGS sequence"/>
</dbReference>
<evidence type="ECO:0000256" key="1">
    <source>
        <dbReference type="ARBA" id="ARBA00004651"/>
    </source>
</evidence>
<feature type="region of interest" description="Disordered" evidence="8">
    <location>
        <begin position="273"/>
        <end position="303"/>
    </location>
</feature>
<dbReference type="Pfam" id="PF00528">
    <property type="entry name" value="BPD_transp_1"/>
    <property type="match status" value="1"/>
</dbReference>
<accession>A0ABY2I7N6</accession>
<evidence type="ECO:0000256" key="4">
    <source>
        <dbReference type="ARBA" id="ARBA00022692"/>
    </source>
</evidence>
<keyword evidence="5 7" id="KW-1133">Transmembrane helix</keyword>
<keyword evidence="6 7" id="KW-0472">Membrane</keyword>
<keyword evidence="11" id="KW-1185">Reference proteome</keyword>
<evidence type="ECO:0000313" key="10">
    <source>
        <dbReference type="EMBL" id="TFB83715.1"/>
    </source>
</evidence>
<sequence length="303" mass="31186">MSAAPMLTRAARPAFAIVLSLGVLGLVLLAVLFGNLLLPDATGQDILHSLLPPFSPGHLLGTDELGRDILALAVAGTASAVVGPACIAVGSMALGVVLGSVAGFHRGALDFAIGRWTDLLMALPVILMAIVVAGIFGSGYWVTVLLLITLFSPSDIRVVRSGVIEQSSRPYVEAARMLGLSSPRIMFRHILPNVSSLVVTNCVLNMAIALVALSSLSFLGLGVPANAADWGRQLADGRSLLGENPAAVLTPAILIIAVACSINILGDWLGAGRRGAGPPSTARLSTRRPSVRRLSAGRKGTAA</sequence>
<feature type="transmembrane region" description="Helical" evidence="7">
    <location>
        <begin position="122"/>
        <end position="151"/>
    </location>
</feature>
<dbReference type="PROSITE" id="PS50928">
    <property type="entry name" value="ABC_TM1"/>
    <property type="match status" value="1"/>
</dbReference>
<comment type="similarity">
    <text evidence="7">Belongs to the binding-protein-dependent transport system permease family.</text>
</comment>
<keyword evidence="3" id="KW-1003">Cell membrane</keyword>
<feature type="domain" description="ABC transmembrane type-1" evidence="9">
    <location>
        <begin position="81"/>
        <end position="266"/>
    </location>
</feature>
<keyword evidence="4 7" id="KW-0812">Transmembrane</keyword>
<evidence type="ECO:0000313" key="11">
    <source>
        <dbReference type="Proteomes" id="UP000297608"/>
    </source>
</evidence>
<evidence type="ECO:0000256" key="7">
    <source>
        <dbReference type="RuleBase" id="RU363032"/>
    </source>
</evidence>
<proteinExistence type="inferred from homology"/>
<evidence type="ECO:0000256" key="8">
    <source>
        <dbReference type="SAM" id="MobiDB-lite"/>
    </source>
</evidence>
<keyword evidence="2 7" id="KW-0813">Transport</keyword>
<comment type="caution">
    <text evidence="10">The sequence shown here is derived from an EMBL/GenBank/DDBJ whole genome shotgun (WGS) entry which is preliminary data.</text>
</comment>
<dbReference type="SUPFAM" id="SSF161098">
    <property type="entry name" value="MetI-like"/>
    <property type="match status" value="1"/>
</dbReference>
<feature type="transmembrane region" description="Helical" evidence="7">
    <location>
        <begin position="194"/>
        <end position="225"/>
    </location>
</feature>
<dbReference type="InterPro" id="IPR000515">
    <property type="entry name" value="MetI-like"/>
</dbReference>
<protein>
    <submittedName>
        <fullName evidence="10">ABC transporter permease</fullName>
    </submittedName>
</protein>
<evidence type="ECO:0000256" key="3">
    <source>
        <dbReference type="ARBA" id="ARBA00022475"/>
    </source>
</evidence>
<dbReference type="InterPro" id="IPR035906">
    <property type="entry name" value="MetI-like_sf"/>
</dbReference>
<dbReference type="PANTHER" id="PTHR43386:SF1">
    <property type="entry name" value="D,D-DIPEPTIDE TRANSPORT SYSTEM PERMEASE PROTEIN DDPC-RELATED"/>
    <property type="match status" value="1"/>
</dbReference>
<name>A0ABY2I7N6_9MICO</name>
<feature type="transmembrane region" description="Helical" evidence="7">
    <location>
        <begin position="14"/>
        <end position="38"/>
    </location>
</feature>
<dbReference type="PANTHER" id="PTHR43386">
    <property type="entry name" value="OLIGOPEPTIDE TRANSPORT SYSTEM PERMEASE PROTEIN APPC"/>
    <property type="match status" value="1"/>
</dbReference>
<organism evidence="10 11">
    <name type="scientific">Cryobacterium algoricola</name>
    <dbReference type="NCBI Taxonomy" id="1259183"/>
    <lineage>
        <taxon>Bacteria</taxon>
        <taxon>Bacillati</taxon>
        <taxon>Actinomycetota</taxon>
        <taxon>Actinomycetes</taxon>
        <taxon>Micrococcales</taxon>
        <taxon>Microbacteriaceae</taxon>
        <taxon>Cryobacterium</taxon>
    </lineage>
</organism>
<gene>
    <name evidence="10" type="ORF">E3O44_17790</name>
</gene>
<evidence type="ECO:0000256" key="5">
    <source>
        <dbReference type="ARBA" id="ARBA00022989"/>
    </source>
</evidence>
<dbReference type="EMBL" id="SOFG01000024">
    <property type="protein sequence ID" value="TFB83715.1"/>
    <property type="molecule type" value="Genomic_DNA"/>
</dbReference>
<dbReference type="Gene3D" id="1.10.3720.10">
    <property type="entry name" value="MetI-like"/>
    <property type="match status" value="1"/>
</dbReference>
<dbReference type="CDD" id="cd06261">
    <property type="entry name" value="TM_PBP2"/>
    <property type="match status" value="1"/>
</dbReference>
<reference evidence="10 11" key="1">
    <citation type="submission" date="2019-03" db="EMBL/GenBank/DDBJ databases">
        <title>Genomics of glacier-inhabiting Cryobacterium strains.</title>
        <authorList>
            <person name="Liu Q."/>
            <person name="Xin Y.-H."/>
        </authorList>
    </citation>
    <scope>NUCLEOTIDE SEQUENCE [LARGE SCALE GENOMIC DNA]</scope>
    <source>
        <strain evidence="10 11">MDB2-B</strain>
    </source>
</reference>
<comment type="subcellular location">
    <subcellularLocation>
        <location evidence="1 7">Cell membrane</location>
        <topology evidence="1 7">Multi-pass membrane protein</topology>
    </subcellularLocation>
</comment>
<evidence type="ECO:0000256" key="6">
    <source>
        <dbReference type="ARBA" id="ARBA00023136"/>
    </source>
</evidence>
<evidence type="ECO:0000256" key="2">
    <source>
        <dbReference type="ARBA" id="ARBA00022448"/>
    </source>
</evidence>
<dbReference type="InterPro" id="IPR050366">
    <property type="entry name" value="BP-dependent_transpt_permease"/>
</dbReference>